<evidence type="ECO:0000313" key="9">
    <source>
        <dbReference type="EMBL" id="AGA64681.1"/>
    </source>
</evidence>
<dbReference type="InterPro" id="IPR005225">
    <property type="entry name" value="Small_GTP-bd"/>
</dbReference>
<dbReference type="GO" id="GO:0005829">
    <property type="term" value="C:cytosol"/>
    <property type="evidence" value="ECO:0007669"/>
    <property type="project" value="TreeGrafter"/>
</dbReference>
<dbReference type="Pfam" id="PF01926">
    <property type="entry name" value="MMR_HSR1"/>
    <property type="match status" value="1"/>
</dbReference>
<dbReference type="NCBIfam" id="TIGR00231">
    <property type="entry name" value="small_GTP"/>
    <property type="match status" value="1"/>
</dbReference>
<dbReference type="HAMAP" id="MF_00367">
    <property type="entry name" value="GTPase_Era"/>
    <property type="match status" value="1"/>
</dbReference>
<dbReference type="InterPro" id="IPR005662">
    <property type="entry name" value="GTPase_Era-like"/>
</dbReference>
<evidence type="ECO:0000256" key="7">
    <source>
        <dbReference type="PROSITE-ProRule" id="PRU01050"/>
    </source>
</evidence>
<comment type="subunit">
    <text evidence="6">Monomer.</text>
</comment>
<keyword evidence="6" id="KW-0690">Ribosome biogenesis</keyword>
<feature type="region of interest" description="G3" evidence="7">
    <location>
        <begin position="82"/>
        <end position="85"/>
    </location>
</feature>
<feature type="binding site" evidence="6">
    <location>
        <begin position="82"/>
        <end position="86"/>
    </location>
    <ligand>
        <name>GTP</name>
        <dbReference type="ChEBI" id="CHEBI:37565"/>
    </ligand>
</feature>
<dbReference type="GO" id="GO:0043024">
    <property type="term" value="F:ribosomal small subunit binding"/>
    <property type="evidence" value="ECO:0007669"/>
    <property type="project" value="TreeGrafter"/>
</dbReference>
<keyword evidence="6" id="KW-1003">Cell membrane</keyword>
<dbReference type="NCBIfam" id="NF000908">
    <property type="entry name" value="PRK00089.1"/>
    <property type="match status" value="1"/>
</dbReference>
<dbReference type="InterPro" id="IPR027417">
    <property type="entry name" value="P-loop_NTPase"/>
</dbReference>
<dbReference type="Gene3D" id="3.30.300.20">
    <property type="match status" value="1"/>
</dbReference>
<protein>
    <recommendedName>
        <fullName evidence="2 6">GTPase Era</fullName>
    </recommendedName>
</protein>
<dbReference type="GO" id="GO:0005886">
    <property type="term" value="C:plasma membrane"/>
    <property type="evidence" value="ECO:0007669"/>
    <property type="project" value="UniProtKB-SubCell"/>
</dbReference>
<feature type="binding site" evidence="6">
    <location>
        <begin position="144"/>
        <end position="147"/>
    </location>
    <ligand>
        <name>GTP</name>
        <dbReference type="ChEBI" id="CHEBI:37565"/>
    </ligand>
</feature>
<keyword evidence="6" id="KW-0963">Cytoplasm</keyword>
<evidence type="ECO:0000256" key="1">
    <source>
        <dbReference type="ARBA" id="ARBA00007921"/>
    </source>
</evidence>
<dbReference type="GO" id="GO:0070181">
    <property type="term" value="F:small ribosomal subunit rRNA binding"/>
    <property type="evidence" value="ECO:0007669"/>
    <property type="project" value="UniProtKB-UniRule"/>
</dbReference>
<dbReference type="InterPro" id="IPR009019">
    <property type="entry name" value="KH_sf_prok-type"/>
</dbReference>
<evidence type="ECO:0000256" key="2">
    <source>
        <dbReference type="ARBA" id="ARBA00020484"/>
    </source>
</evidence>
<dbReference type="GO" id="GO:0000028">
    <property type="term" value="P:ribosomal small subunit assembly"/>
    <property type="evidence" value="ECO:0007669"/>
    <property type="project" value="TreeGrafter"/>
</dbReference>
<keyword evidence="6" id="KW-0997">Cell inner membrane</keyword>
<feature type="region of interest" description="G4" evidence="7">
    <location>
        <begin position="144"/>
        <end position="147"/>
    </location>
</feature>
<reference evidence="9 10" key="1">
    <citation type="journal article" date="2012" name="Stand. Genomic Sci.">
        <title>Complete genome sequence of Liberibacter crescens BT-1.</title>
        <authorList>
            <person name="Leonard M.T."/>
            <person name="Fagen J.R."/>
            <person name="Davis-Richardson A.G."/>
            <person name="Davis M.J."/>
            <person name="Triplett E.W."/>
        </authorList>
    </citation>
    <scope>NUCLEOTIDE SEQUENCE [LARGE SCALE GENOMIC DNA]</scope>
    <source>
        <strain evidence="9 10">BT-1</strain>
    </source>
</reference>
<feature type="region of interest" description="G2" evidence="7">
    <location>
        <begin position="60"/>
        <end position="64"/>
    </location>
</feature>
<dbReference type="PANTHER" id="PTHR42698">
    <property type="entry name" value="GTPASE ERA"/>
    <property type="match status" value="1"/>
</dbReference>
<comment type="similarity">
    <text evidence="1 6 7">Belongs to the TRAFAC class TrmE-Era-EngA-EngB-Septin-like GTPase superfamily. Era GTPase family.</text>
</comment>
<organism evidence="9 10">
    <name type="scientific">Liberibacter crescens (strain BT-1)</name>
    <dbReference type="NCBI Taxonomy" id="1215343"/>
    <lineage>
        <taxon>Bacteria</taxon>
        <taxon>Pseudomonadati</taxon>
        <taxon>Pseudomonadota</taxon>
        <taxon>Alphaproteobacteria</taxon>
        <taxon>Hyphomicrobiales</taxon>
        <taxon>Rhizobiaceae</taxon>
        <taxon>Liberibacter</taxon>
    </lineage>
</organism>
<dbReference type="InterPro" id="IPR004044">
    <property type="entry name" value="KH_dom_type_2"/>
</dbReference>
<comment type="subcellular location">
    <subcellularLocation>
        <location evidence="6">Cytoplasm</location>
    </subcellularLocation>
    <subcellularLocation>
        <location evidence="6">Cell inner membrane</location>
        <topology evidence="6">Peripheral membrane protein</topology>
    </subcellularLocation>
</comment>
<keyword evidence="4 6" id="KW-0694">RNA-binding</keyword>
<evidence type="ECO:0000256" key="6">
    <source>
        <dbReference type="HAMAP-Rule" id="MF_00367"/>
    </source>
</evidence>
<dbReference type="EMBL" id="CP003789">
    <property type="protein sequence ID" value="AGA64681.1"/>
    <property type="molecule type" value="Genomic_DNA"/>
</dbReference>
<evidence type="ECO:0000256" key="4">
    <source>
        <dbReference type="ARBA" id="ARBA00022884"/>
    </source>
</evidence>
<dbReference type="STRING" id="1215343.B488_06890"/>
<dbReference type="AlphaFoldDB" id="L0EWC9"/>
<dbReference type="CDD" id="cd04163">
    <property type="entry name" value="Era"/>
    <property type="match status" value="1"/>
</dbReference>
<dbReference type="GO" id="GO:0005525">
    <property type="term" value="F:GTP binding"/>
    <property type="evidence" value="ECO:0007669"/>
    <property type="project" value="UniProtKB-UniRule"/>
</dbReference>
<keyword evidence="5 6" id="KW-0342">GTP-binding</keyword>
<evidence type="ECO:0000259" key="8">
    <source>
        <dbReference type="PROSITE" id="PS51713"/>
    </source>
</evidence>
<keyword evidence="10" id="KW-1185">Reference proteome</keyword>
<dbReference type="InterPro" id="IPR030388">
    <property type="entry name" value="G_ERA_dom"/>
</dbReference>
<dbReference type="SUPFAM" id="SSF54814">
    <property type="entry name" value="Prokaryotic type KH domain (KH-domain type II)"/>
    <property type="match status" value="1"/>
</dbReference>
<sequence length="310" mass="35461">MKEVNEITSESDQLQEYNNTPSLQKRSGFVAVIGATNAGKSTLINRLVNAKVSIVTHKVQTTRSIVRGITIYNKVTQIVFIDTPGIFNPKNNIDQSMINAAWKTPKNADITFLIIDSKRGLQPDVYTILERICKTPYRKVLVLNKIDCIKPHILLEQAKTVNELSDFERTFMISASKGYGCQNILDYLGSSLPEGPWYYPEDQISDMPMAQFAAEITREKLFLRLHQEIPYSSHVVTEKWENRKDGSVFIRQVIYVERENQRKIALGKNGEIIKLISLESRKEISGIVKKPVHLFLFIKVQKIKMITKFI</sequence>
<keyword evidence="6" id="KW-0699">rRNA-binding</keyword>
<feature type="region of interest" description="G1" evidence="7">
    <location>
        <begin position="34"/>
        <end position="41"/>
    </location>
</feature>
<evidence type="ECO:0000313" key="10">
    <source>
        <dbReference type="Proteomes" id="UP000010799"/>
    </source>
</evidence>
<accession>L0EWC9</accession>
<dbReference type="PATRIC" id="fig|1215343.11.peg.709"/>
<feature type="domain" description="Era-type G" evidence="8">
    <location>
        <begin position="26"/>
        <end position="194"/>
    </location>
</feature>
<dbReference type="SUPFAM" id="SSF52540">
    <property type="entry name" value="P-loop containing nucleoside triphosphate hydrolases"/>
    <property type="match status" value="1"/>
</dbReference>
<feature type="binding site" evidence="6">
    <location>
        <begin position="34"/>
        <end position="41"/>
    </location>
    <ligand>
        <name>GTP</name>
        <dbReference type="ChEBI" id="CHEBI:37565"/>
    </ligand>
</feature>
<dbReference type="HOGENOM" id="CLU_038009_1_1_5"/>
<dbReference type="RefSeq" id="WP_015273108.1">
    <property type="nucleotide sequence ID" value="NC_019907.1"/>
</dbReference>
<dbReference type="InterPro" id="IPR006073">
    <property type="entry name" value="GTP-bd"/>
</dbReference>
<keyword evidence="6" id="KW-0472">Membrane</keyword>
<comment type="function">
    <text evidence="6">An essential GTPase that binds both GDP and GTP, with rapid nucleotide exchange. Plays a role in 16S rRNA processing and 30S ribosomal subunit biogenesis and possibly also in cell cycle regulation and energy metabolism.</text>
</comment>
<dbReference type="CDD" id="cd22534">
    <property type="entry name" value="KH-II_Era"/>
    <property type="match status" value="1"/>
</dbReference>
<dbReference type="InterPro" id="IPR015946">
    <property type="entry name" value="KH_dom-like_a/b"/>
</dbReference>
<dbReference type="GO" id="GO:0003924">
    <property type="term" value="F:GTPase activity"/>
    <property type="evidence" value="ECO:0007669"/>
    <property type="project" value="UniProtKB-UniRule"/>
</dbReference>
<dbReference type="Proteomes" id="UP000010799">
    <property type="component" value="Chromosome"/>
</dbReference>
<dbReference type="PROSITE" id="PS51713">
    <property type="entry name" value="G_ERA"/>
    <property type="match status" value="1"/>
</dbReference>
<dbReference type="NCBIfam" id="TIGR00436">
    <property type="entry name" value="era"/>
    <property type="match status" value="1"/>
</dbReference>
<name>L0EWC9_LIBCB</name>
<dbReference type="Gene3D" id="3.40.50.300">
    <property type="entry name" value="P-loop containing nucleotide triphosphate hydrolases"/>
    <property type="match status" value="1"/>
</dbReference>
<dbReference type="KEGG" id="lcc:B488_06890"/>
<dbReference type="PANTHER" id="PTHR42698:SF1">
    <property type="entry name" value="GTPASE ERA, MITOCHONDRIAL"/>
    <property type="match status" value="1"/>
</dbReference>
<dbReference type="Pfam" id="PF07650">
    <property type="entry name" value="KH_2"/>
    <property type="match status" value="1"/>
</dbReference>
<proteinExistence type="inferred from homology"/>
<dbReference type="eggNOG" id="COG1159">
    <property type="taxonomic scope" value="Bacteria"/>
</dbReference>
<keyword evidence="3 6" id="KW-0547">Nucleotide-binding</keyword>
<evidence type="ECO:0000256" key="5">
    <source>
        <dbReference type="ARBA" id="ARBA00023134"/>
    </source>
</evidence>
<feature type="region of interest" description="G5" evidence="7">
    <location>
        <begin position="173"/>
        <end position="175"/>
    </location>
</feature>
<evidence type="ECO:0000256" key="3">
    <source>
        <dbReference type="ARBA" id="ARBA00022741"/>
    </source>
</evidence>
<gene>
    <name evidence="6" type="primary">era</name>
    <name evidence="9" type="ordered locus">B488_06890</name>
</gene>